<dbReference type="SFLD" id="SFLDG01129">
    <property type="entry name" value="C1.5:_HAD__Beta-PGM__Phosphata"/>
    <property type="match status" value="1"/>
</dbReference>
<protein>
    <submittedName>
        <fullName evidence="1">HAD family hydrolase</fullName>
    </submittedName>
</protein>
<evidence type="ECO:0000313" key="1">
    <source>
        <dbReference type="EMBL" id="TJW10311.1"/>
    </source>
</evidence>
<gene>
    <name evidence="1" type="ORF">E5982_07125</name>
</gene>
<keyword evidence="2" id="KW-1185">Reference proteome</keyword>
<name>A0A4T9T727_9ACTN</name>
<dbReference type="InterPro" id="IPR006439">
    <property type="entry name" value="HAD-SF_hydro_IA"/>
</dbReference>
<dbReference type="SUPFAM" id="SSF56784">
    <property type="entry name" value="HAD-like"/>
    <property type="match status" value="1"/>
</dbReference>
<dbReference type="OrthoDB" id="9776368at2"/>
<keyword evidence="1" id="KW-0378">Hydrolase</keyword>
<dbReference type="AlphaFoldDB" id="A0A4T9T727"/>
<dbReference type="GO" id="GO:0006281">
    <property type="term" value="P:DNA repair"/>
    <property type="evidence" value="ECO:0007669"/>
    <property type="project" value="TreeGrafter"/>
</dbReference>
<dbReference type="InterPro" id="IPR041492">
    <property type="entry name" value="HAD_2"/>
</dbReference>
<dbReference type="NCBIfam" id="TIGR01509">
    <property type="entry name" value="HAD-SF-IA-v3"/>
    <property type="match status" value="1"/>
</dbReference>
<evidence type="ECO:0000313" key="2">
    <source>
        <dbReference type="Proteomes" id="UP000309454"/>
    </source>
</evidence>
<proteinExistence type="predicted"/>
<dbReference type="Gene3D" id="1.10.150.240">
    <property type="entry name" value="Putative phosphatase, domain 2"/>
    <property type="match status" value="1"/>
</dbReference>
<reference evidence="1 2" key="1">
    <citation type="submission" date="2019-04" db="EMBL/GenBank/DDBJ databases">
        <title>Microbes associate with the intestines of laboratory mice.</title>
        <authorList>
            <person name="Navarre W."/>
            <person name="Wong E."/>
            <person name="Huang K.C."/>
            <person name="Tropini C."/>
            <person name="Ng K."/>
            <person name="Yu B."/>
        </authorList>
    </citation>
    <scope>NUCLEOTIDE SEQUENCE [LARGE SCALE GENOMIC DNA]</scope>
    <source>
        <strain evidence="1 2">NM48_B13</strain>
    </source>
</reference>
<organism evidence="1 2">
    <name type="scientific">Parvibacter caecicola</name>
    <dbReference type="NCBI Taxonomy" id="747645"/>
    <lineage>
        <taxon>Bacteria</taxon>
        <taxon>Bacillati</taxon>
        <taxon>Actinomycetota</taxon>
        <taxon>Coriobacteriia</taxon>
        <taxon>Coriobacteriales</taxon>
        <taxon>Coriobacteriaceae</taxon>
        <taxon>Parvibacter</taxon>
    </lineage>
</organism>
<dbReference type="SFLD" id="SFLDS00003">
    <property type="entry name" value="Haloacid_Dehalogenase"/>
    <property type="match status" value="1"/>
</dbReference>
<dbReference type="InterPro" id="IPR036412">
    <property type="entry name" value="HAD-like_sf"/>
</dbReference>
<dbReference type="GO" id="GO:0005829">
    <property type="term" value="C:cytosol"/>
    <property type="evidence" value="ECO:0007669"/>
    <property type="project" value="TreeGrafter"/>
</dbReference>
<dbReference type="InterPro" id="IPR023198">
    <property type="entry name" value="PGP-like_dom2"/>
</dbReference>
<dbReference type="Gene3D" id="3.40.50.1000">
    <property type="entry name" value="HAD superfamily/HAD-like"/>
    <property type="match status" value="1"/>
</dbReference>
<dbReference type="GO" id="GO:0008967">
    <property type="term" value="F:phosphoglycolate phosphatase activity"/>
    <property type="evidence" value="ECO:0007669"/>
    <property type="project" value="TreeGrafter"/>
</dbReference>
<dbReference type="PRINTS" id="PR00413">
    <property type="entry name" value="HADHALOGNASE"/>
</dbReference>
<dbReference type="Proteomes" id="UP000309454">
    <property type="component" value="Unassembled WGS sequence"/>
</dbReference>
<dbReference type="EMBL" id="SSTM01000004">
    <property type="protein sequence ID" value="TJW10311.1"/>
    <property type="molecule type" value="Genomic_DNA"/>
</dbReference>
<dbReference type="InterPro" id="IPR050155">
    <property type="entry name" value="HAD-like_hydrolase_sf"/>
</dbReference>
<comment type="caution">
    <text evidence="1">The sequence shown here is derived from an EMBL/GenBank/DDBJ whole genome shotgun (WGS) entry which is preliminary data.</text>
</comment>
<dbReference type="Pfam" id="PF13419">
    <property type="entry name" value="HAD_2"/>
    <property type="match status" value="1"/>
</dbReference>
<dbReference type="PANTHER" id="PTHR43434:SF1">
    <property type="entry name" value="PHOSPHOGLYCOLATE PHOSPHATASE"/>
    <property type="match status" value="1"/>
</dbReference>
<dbReference type="InterPro" id="IPR023214">
    <property type="entry name" value="HAD_sf"/>
</dbReference>
<dbReference type="PROSITE" id="PS01228">
    <property type="entry name" value="COF_1"/>
    <property type="match status" value="1"/>
</dbReference>
<dbReference type="PANTHER" id="PTHR43434">
    <property type="entry name" value="PHOSPHOGLYCOLATE PHOSPHATASE"/>
    <property type="match status" value="1"/>
</dbReference>
<sequence length="281" mass="30715">MMLFVAKIWASVPSRQRTTAFFGFGLTIVKNILKSCVQGSRQALPPGNLSLEQKGATMTTDASQFKAIIFDLDGTLLNTLPDLVEVTNTALQRAGMPPRTQQEILGFVGNGVQSLISQVVPEGTSPEQLQQVYEDWCRIHHKIGTRLTHPFPHVVETLDQLKADGIALGVLSNKFDTGVQEVVAQYLPGYFVAVHGESADIPRKPDPTGLCHTIAELGLEPHQCMYVGDSPNDIRTAKAAGAFGVAVAWGYHLVEDFDPEPVRPHLIVNDPRELAWLIEGK</sequence>
<dbReference type="NCBIfam" id="TIGR01549">
    <property type="entry name" value="HAD-SF-IA-v1"/>
    <property type="match status" value="1"/>
</dbReference>
<accession>A0A4T9T727</accession>